<dbReference type="Pfam" id="PF01553">
    <property type="entry name" value="Acyltransferase"/>
    <property type="match status" value="1"/>
</dbReference>
<sequence length="269" mass="29472">MGQRVIRLVKIAAKLGVVGGAFCLLYPAQRLALWRGSSWAGRLPVYFHRLILACLGVRITLAGTPAPQRPLLLTANHVSWLDISLLGSRLPLSFIAKSEVKAWPVVGLFARLQRTIFIDRHRRQATGSVSDEMGQRLSAGDCLLLFAEGTSSDGRRVLPFRSALLGGVRAALMTGSSREAITVQPVAIAYSGYRGLPMARRRLPAYAWYGDMELAPHLLNVLDDGMIDVTISFGEPHALTLDDDRKDIARRLEAATRSMLHSAQHGRIA</sequence>
<dbReference type="RefSeq" id="WP_376800392.1">
    <property type="nucleotide sequence ID" value="NZ_DBNB01000037.1"/>
</dbReference>
<evidence type="ECO:0000313" key="8">
    <source>
        <dbReference type="Proteomes" id="UP000192872"/>
    </source>
</evidence>
<organism evidence="7 8">
    <name type="scientific">Candidatus Raskinella chloraquaticus</name>
    <dbReference type="NCBI Taxonomy" id="1951219"/>
    <lineage>
        <taxon>Bacteria</taxon>
        <taxon>Pseudomonadati</taxon>
        <taxon>Pseudomonadota</taxon>
        <taxon>Alphaproteobacteria</taxon>
        <taxon>Hyphomicrobiales</taxon>
        <taxon>Phreatobacteraceae</taxon>
        <taxon>Candidatus Raskinella</taxon>
    </lineage>
</organism>
<evidence type="ECO:0000256" key="4">
    <source>
        <dbReference type="ARBA" id="ARBA00023098"/>
    </source>
</evidence>
<dbReference type="CDD" id="cd07989">
    <property type="entry name" value="LPLAT_AGPAT-like"/>
    <property type="match status" value="1"/>
</dbReference>
<accession>A0A1W9HYW5</accession>
<keyword evidence="3" id="KW-0808">Transferase</keyword>
<dbReference type="GO" id="GO:0003841">
    <property type="term" value="F:1-acylglycerol-3-phosphate O-acyltransferase activity"/>
    <property type="evidence" value="ECO:0007669"/>
    <property type="project" value="TreeGrafter"/>
</dbReference>
<comment type="pathway">
    <text evidence="1">Lipid metabolism.</text>
</comment>
<name>A0A1W9HYW5_9HYPH</name>
<evidence type="ECO:0000256" key="5">
    <source>
        <dbReference type="ARBA" id="ARBA00023315"/>
    </source>
</evidence>
<keyword evidence="5" id="KW-0012">Acyltransferase</keyword>
<dbReference type="Proteomes" id="UP000192872">
    <property type="component" value="Unassembled WGS sequence"/>
</dbReference>
<dbReference type="SMART" id="SM00563">
    <property type="entry name" value="PlsC"/>
    <property type="match status" value="1"/>
</dbReference>
<dbReference type="GO" id="GO:0006654">
    <property type="term" value="P:phosphatidic acid biosynthetic process"/>
    <property type="evidence" value="ECO:0007669"/>
    <property type="project" value="TreeGrafter"/>
</dbReference>
<evidence type="ECO:0000256" key="2">
    <source>
        <dbReference type="ARBA" id="ARBA00022516"/>
    </source>
</evidence>
<dbReference type="InterPro" id="IPR002123">
    <property type="entry name" value="Plipid/glycerol_acylTrfase"/>
</dbReference>
<dbReference type="STRING" id="1827387.A4S15_07530"/>
<gene>
    <name evidence="7" type="ORF">A4S15_07530</name>
</gene>
<comment type="caution">
    <text evidence="7">The sequence shown here is derived from an EMBL/GenBank/DDBJ whole genome shotgun (WGS) entry which is preliminary data.</text>
</comment>
<keyword evidence="4" id="KW-0443">Lipid metabolism</keyword>
<reference evidence="7 8" key="1">
    <citation type="journal article" date="2017" name="Water Res.">
        <title>Comammox in drinking water systems.</title>
        <authorList>
            <person name="Wang Y."/>
            <person name="Ma L."/>
            <person name="Mao Y."/>
            <person name="Jiang X."/>
            <person name="Xia Y."/>
            <person name="Yu K."/>
            <person name="Li B."/>
            <person name="Zhang T."/>
        </authorList>
    </citation>
    <scope>NUCLEOTIDE SEQUENCE [LARGE SCALE GENOMIC DNA]</scope>
    <source>
        <strain evidence="7">SG_bin8</strain>
    </source>
</reference>
<dbReference type="PANTHER" id="PTHR10434:SF64">
    <property type="entry name" value="1-ACYL-SN-GLYCEROL-3-PHOSPHATE ACYLTRANSFERASE-RELATED"/>
    <property type="match status" value="1"/>
</dbReference>
<protein>
    <recommendedName>
        <fullName evidence="6">Phospholipid/glycerol acyltransferase domain-containing protein</fullName>
    </recommendedName>
</protein>
<proteinExistence type="predicted"/>
<evidence type="ECO:0000313" key="7">
    <source>
        <dbReference type="EMBL" id="OQW52665.1"/>
    </source>
</evidence>
<dbReference type="EMBL" id="LWDL01000012">
    <property type="protein sequence ID" value="OQW52665.1"/>
    <property type="molecule type" value="Genomic_DNA"/>
</dbReference>
<dbReference type="PANTHER" id="PTHR10434">
    <property type="entry name" value="1-ACYL-SN-GLYCEROL-3-PHOSPHATE ACYLTRANSFERASE"/>
    <property type="match status" value="1"/>
</dbReference>
<evidence type="ECO:0000259" key="6">
    <source>
        <dbReference type="SMART" id="SM00563"/>
    </source>
</evidence>
<dbReference type="SUPFAM" id="SSF69593">
    <property type="entry name" value="Glycerol-3-phosphate (1)-acyltransferase"/>
    <property type="match status" value="1"/>
</dbReference>
<evidence type="ECO:0000256" key="1">
    <source>
        <dbReference type="ARBA" id="ARBA00005189"/>
    </source>
</evidence>
<dbReference type="AlphaFoldDB" id="A0A1W9HYW5"/>
<evidence type="ECO:0000256" key="3">
    <source>
        <dbReference type="ARBA" id="ARBA00022679"/>
    </source>
</evidence>
<feature type="domain" description="Phospholipid/glycerol acyltransferase" evidence="6">
    <location>
        <begin position="71"/>
        <end position="191"/>
    </location>
</feature>
<keyword evidence="2" id="KW-0444">Lipid biosynthesis</keyword>